<dbReference type="Pfam" id="PF13649">
    <property type="entry name" value="Methyltransf_25"/>
    <property type="match status" value="1"/>
</dbReference>
<dbReference type="SUPFAM" id="SSF53335">
    <property type="entry name" value="S-adenosyl-L-methionine-dependent methyltransferases"/>
    <property type="match status" value="1"/>
</dbReference>
<accession>A0A2M9B9Y4</accession>
<evidence type="ECO:0000256" key="1">
    <source>
        <dbReference type="ARBA" id="ARBA00022679"/>
    </source>
</evidence>
<keyword evidence="1 5" id="KW-0808">Transferase</keyword>
<keyword evidence="3" id="KW-0732">Signal</keyword>
<proteinExistence type="predicted"/>
<dbReference type="GO" id="GO:0008168">
    <property type="term" value="F:methyltransferase activity"/>
    <property type="evidence" value="ECO:0007669"/>
    <property type="project" value="UniProtKB-KW"/>
</dbReference>
<keyword evidence="6" id="KW-1185">Reference proteome</keyword>
<dbReference type="AlphaFoldDB" id="A0A2M9B9Y4"/>
<gene>
    <name evidence="5" type="ORF">CLV45_3099</name>
</gene>
<dbReference type="RefSeq" id="WP_157807551.1">
    <property type="nucleotide sequence ID" value="NZ_PGFA01000002.1"/>
</dbReference>
<evidence type="ECO:0000313" key="6">
    <source>
        <dbReference type="Proteomes" id="UP000228535"/>
    </source>
</evidence>
<evidence type="ECO:0000256" key="2">
    <source>
        <dbReference type="SAM" id="MobiDB-lite"/>
    </source>
</evidence>
<evidence type="ECO:0000259" key="4">
    <source>
        <dbReference type="Pfam" id="PF13649"/>
    </source>
</evidence>
<evidence type="ECO:0000256" key="3">
    <source>
        <dbReference type="SAM" id="SignalP"/>
    </source>
</evidence>
<dbReference type="InterPro" id="IPR029063">
    <property type="entry name" value="SAM-dependent_MTases_sf"/>
</dbReference>
<feature type="region of interest" description="Disordered" evidence="2">
    <location>
        <begin position="27"/>
        <end position="46"/>
    </location>
</feature>
<dbReference type="GO" id="GO:0032259">
    <property type="term" value="P:methylation"/>
    <property type="evidence" value="ECO:0007669"/>
    <property type="project" value="UniProtKB-KW"/>
</dbReference>
<feature type="domain" description="Methyltransferase" evidence="4">
    <location>
        <begin position="101"/>
        <end position="187"/>
    </location>
</feature>
<dbReference type="CDD" id="cd02440">
    <property type="entry name" value="AdoMet_MTases"/>
    <property type="match status" value="1"/>
</dbReference>
<name>A0A2M9B9Y4_9BACT</name>
<dbReference type="EMBL" id="PGFA01000002">
    <property type="protein sequence ID" value="PJJ54753.1"/>
    <property type="molecule type" value="Genomic_DNA"/>
</dbReference>
<keyword evidence="5" id="KW-0489">Methyltransferase</keyword>
<comment type="caution">
    <text evidence="5">The sequence shown here is derived from an EMBL/GenBank/DDBJ whole genome shotgun (WGS) entry which is preliminary data.</text>
</comment>
<protein>
    <submittedName>
        <fullName evidence="5">Methyltransferase family protein</fullName>
    </submittedName>
</protein>
<dbReference type="InterPro" id="IPR041698">
    <property type="entry name" value="Methyltransf_25"/>
</dbReference>
<feature type="chain" id="PRO_5014909291" evidence="3">
    <location>
        <begin position="19"/>
        <end position="252"/>
    </location>
</feature>
<dbReference type="PANTHER" id="PTHR43861">
    <property type="entry name" value="TRANS-ACONITATE 2-METHYLTRANSFERASE-RELATED"/>
    <property type="match status" value="1"/>
</dbReference>
<evidence type="ECO:0000313" key="5">
    <source>
        <dbReference type="EMBL" id="PJJ54753.1"/>
    </source>
</evidence>
<organism evidence="5 6">
    <name type="scientific">Hymenobacter chitinivorans DSM 11115</name>
    <dbReference type="NCBI Taxonomy" id="1121954"/>
    <lineage>
        <taxon>Bacteria</taxon>
        <taxon>Pseudomonadati</taxon>
        <taxon>Bacteroidota</taxon>
        <taxon>Cytophagia</taxon>
        <taxon>Cytophagales</taxon>
        <taxon>Hymenobacteraceae</taxon>
        <taxon>Hymenobacter</taxon>
    </lineage>
</organism>
<reference evidence="5 6" key="1">
    <citation type="submission" date="2017-11" db="EMBL/GenBank/DDBJ databases">
        <title>Genomic Encyclopedia of Archaeal and Bacterial Type Strains, Phase II (KMG-II): From Individual Species to Whole Genera.</title>
        <authorList>
            <person name="Goeker M."/>
        </authorList>
    </citation>
    <scope>NUCLEOTIDE SEQUENCE [LARGE SCALE GENOMIC DNA]</scope>
    <source>
        <strain evidence="5 6">DSM 11115</strain>
    </source>
</reference>
<sequence length="252" mass="27408">MKTALLILLLAAALPGLAQTAAVTAPTAPQPSMKMPPPPAALPENATAAQKAEFARQYLDWERQRWNFLLTDSTARARILNEAPNTLLVEAVKGHKAGTALDVGMGEGRNALYLAQQGWQVTGVDIADQALAYAQKKAQVLHVKLTTVQQDADQYDWGQNKWDLIVLSYAGGREYAQKVLQALKPGGMVVLEGFHKDATQVMKIGDGVVYGTDELKKLYSAAGLKIVRYEEPLGTADFGKRQVRLVKLVAQK</sequence>
<feature type="signal peptide" evidence="3">
    <location>
        <begin position="1"/>
        <end position="18"/>
    </location>
</feature>
<dbReference type="OrthoDB" id="9804312at2"/>
<dbReference type="Gene3D" id="3.40.50.150">
    <property type="entry name" value="Vaccinia Virus protein VP39"/>
    <property type="match status" value="1"/>
</dbReference>
<dbReference type="Proteomes" id="UP000228535">
    <property type="component" value="Unassembled WGS sequence"/>
</dbReference>